<keyword evidence="2" id="KW-1185">Reference proteome</keyword>
<reference evidence="1 2" key="1">
    <citation type="submission" date="2019-07" db="EMBL/GenBank/DDBJ databases">
        <title>Whole genome shotgun sequence of Deinococcus cellulosilyticus NBRC 106333.</title>
        <authorList>
            <person name="Hosoyama A."/>
            <person name="Uohara A."/>
            <person name="Ohji S."/>
            <person name="Ichikawa N."/>
        </authorList>
    </citation>
    <scope>NUCLEOTIDE SEQUENCE [LARGE SCALE GENOMIC DNA]</scope>
    <source>
        <strain evidence="1 2">NBRC 106333</strain>
    </source>
</reference>
<accession>A0A511NB77</accession>
<protein>
    <submittedName>
        <fullName evidence="1">Uncharacterized protein</fullName>
    </submittedName>
</protein>
<gene>
    <name evidence="1" type="ORF">DC3_52760</name>
</gene>
<dbReference type="Proteomes" id="UP000321306">
    <property type="component" value="Unassembled WGS sequence"/>
</dbReference>
<comment type="caution">
    <text evidence="1">The sequence shown here is derived from an EMBL/GenBank/DDBJ whole genome shotgun (WGS) entry which is preliminary data.</text>
</comment>
<evidence type="ECO:0000313" key="1">
    <source>
        <dbReference type="EMBL" id="GEM49641.1"/>
    </source>
</evidence>
<dbReference type="RefSeq" id="WP_146890556.1">
    <property type="nucleotide sequence ID" value="NZ_BJXB01000039.1"/>
</dbReference>
<evidence type="ECO:0000313" key="2">
    <source>
        <dbReference type="Proteomes" id="UP000321306"/>
    </source>
</evidence>
<sequence>MKTEPTRPAGVALQQIRYTCEVEVCRYHTEDTGDAGFEKLYCVYSSFVFDHGYAHRTVEDVLRLNRALFSRMLEAQGLMLRGLVHYQRPTGQPGPPQVLEHLTLTPEGLQVIEV</sequence>
<proteinExistence type="predicted"/>
<organism evidence="1 2">
    <name type="scientific">Deinococcus cellulosilyticus (strain DSM 18568 / NBRC 106333 / KACC 11606 / 5516J-15)</name>
    <dbReference type="NCBI Taxonomy" id="1223518"/>
    <lineage>
        <taxon>Bacteria</taxon>
        <taxon>Thermotogati</taxon>
        <taxon>Deinococcota</taxon>
        <taxon>Deinococci</taxon>
        <taxon>Deinococcales</taxon>
        <taxon>Deinococcaceae</taxon>
        <taxon>Deinococcus</taxon>
    </lineage>
</organism>
<dbReference type="AlphaFoldDB" id="A0A511NB77"/>
<dbReference type="EMBL" id="BJXB01000039">
    <property type="protein sequence ID" value="GEM49641.1"/>
    <property type="molecule type" value="Genomic_DNA"/>
</dbReference>
<name>A0A511NB77_DEIC1</name>